<evidence type="ECO:0000256" key="6">
    <source>
        <dbReference type="PROSITE-ProRule" id="PRU00283"/>
    </source>
</evidence>
<proteinExistence type="inferred from homology"/>
<accession>A0A7G2C913</accession>
<dbReference type="GO" id="GO:0005737">
    <property type="term" value="C:cytoplasm"/>
    <property type="evidence" value="ECO:0007669"/>
    <property type="project" value="UniProtKB-SubCell"/>
</dbReference>
<comment type="subcellular location">
    <subcellularLocation>
        <location evidence="1">Cytoplasm</location>
    </subcellularLocation>
</comment>
<feature type="region of interest" description="Disordered" evidence="7">
    <location>
        <begin position="250"/>
        <end position="283"/>
    </location>
</feature>
<evidence type="ECO:0000313" key="9">
    <source>
        <dbReference type="EMBL" id="CAD2215253.1"/>
    </source>
</evidence>
<dbReference type="InterPro" id="IPR027640">
    <property type="entry name" value="Kinesin-like_fam"/>
</dbReference>
<dbReference type="GO" id="GO:0005875">
    <property type="term" value="C:microtubule associated complex"/>
    <property type="evidence" value="ECO:0007669"/>
    <property type="project" value="TreeGrafter"/>
</dbReference>
<dbReference type="GO" id="GO:0008017">
    <property type="term" value="F:microtubule binding"/>
    <property type="evidence" value="ECO:0007669"/>
    <property type="project" value="InterPro"/>
</dbReference>
<keyword evidence="2" id="KW-0963">Cytoplasm</keyword>
<dbReference type="PROSITE" id="PS50067">
    <property type="entry name" value="KINESIN_MOTOR_2"/>
    <property type="match status" value="1"/>
</dbReference>
<dbReference type="GO" id="GO:0005524">
    <property type="term" value="F:ATP binding"/>
    <property type="evidence" value="ECO:0007669"/>
    <property type="project" value="UniProtKB-UniRule"/>
</dbReference>
<evidence type="ECO:0000256" key="7">
    <source>
        <dbReference type="SAM" id="MobiDB-lite"/>
    </source>
</evidence>
<organism evidence="9 10">
    <name type="scientific">Angomonas deanei</name>
    <dbReference type="NCBI Taxonomy" id="59799"/>
    <lineage>
        <taxon>Eukaryota</taxon>
        <taxon>Discoba</taxon>
        <taxon>Euglenozoa</taxon>
        <taxon>Kinetoplastea</taxon>
        <taxon>Metakinetoplastina</taxon>
        <taxon>Trypanosomatida</taxon>
        <taxon>Trypanosomatidae</taxon>
        <taxon>Strigomonadinae</taxon>
        <taxon>Angomonas</taxon>
    </lineage>
</organism>
<comment type="similarity">
    <text evidence="6">Belongs to the TRAFAC class myosin-kinesin ATPase superfamily. Kinesin family.</text>
</comment>
<dbReference type="OrthoDB" id="3176171at2759"/>
<feature type="compositionally biased region" description="Basic and acidic residues" evidence="7">
    <location>
        <begin position="136"/>
        <end position="150"/>
    </location>
</feature>
<dbReference type="AlphaFoldDB" id="A0A7G2C913"/>
<keyword evidence="4 6" id="KW-0067">ATP-binding</keyword>
<gene>
    <name evidence="9" type="ORF">ADEAN_000270800</name>
</gene>
<dbReference type="SMART" id="SM00129">
    <property type="entry name" value="KISc"/>
    <property type="match status" value="1"/>
</dbReference>
<dbReference type="Gene3D" id="3.40.850.10">
    <property type="entry name" value="Kinesin motor domain"/>
    <property type="match status" value="2"/>
</dbReference>
<dbReference type="GO" id="GO:0007052">
    <property type="term" value="P:mitotic spindle organization"/>
    <property type="evidence" value="ECO:0007669"/>
    <property type="project" value="TreeGrafter"/>
</dbReference>
<keyword evidence="10" id="KW-1185">Reference proteome</keyword>
<dbReference type="VEuPathDB" id="TriTrypDB:ADEAN_000270800"/>
<dbReference type="PANTHER" id="PTHR47969:SF15">
    <property type="entry name" value="CHROMOSOME-ASSOCIATED KINESIN KIF4A-RELATED"/>
    <property type="match status" value="1"/>
</dbReference>
<dbReference type="EMBL" id="LR877148">
    <property type="protein sequence ID" value="CAD2215253.1"/>
    <property type="molecule type" value="Genomic_DNA"/>
</dbReference>
<protein>
    <submittedName>
        <fullName evidence="9">Microtubule binding/Kinesin motor domain containing protein, putative</fullName>
    </submittedName>
</protein>
<evidence type="ECO:0000256" key="4">
    <source>
        <dbReference type="ARBA" id="ARBA00022840"/>
    </source>
</evidence>
<sequence>MSKKTSTSDNVRVCCRVRPLNKLEESKSKDSCILCSPNKDNLTCLVKNSVSDVPEKHPFTFSEVFTQASTQDMVYNSVGRPAVVDVMDGYNATVFMYGQTGSGKTHTMFGKGSAGSASTVRQSVDRKKKSRSSKNLKPEEGEGREEHVDPEGEEPWAEGTLTSVSVLSDSDTGKSLPTLTEKSYKDMGIIPRAVDDIFRMIMEESAATEFQVRLFFVEVYMEQVRDLLSPVPLENSARWGCARMWRRTPSTLKGARTPTSPAPRRSCSSSTVVLSVGRPRPPP</sequence>
<feature type="domain" description="Kinesin motor" evidence="8">
    <location>
        <begin position="10"/>
        <end position="283"/>
    </location>
</feature>
<dbReference type="InterPro" id="IPR027417">
    <property type="entry name" value="P-loop_NTPase"/>
</dbReference>
<feature type="region of interest" description="Disordered" evidence="7">
    <location>
        <begin position="108"/>
        <end position="157"/>
    </location>
</feature>
<evidence type="ECO:0000313" key="10">
    <source>
        <dbReference type="Proteomes" id="UP000515908"/>
    </source>
</evidence>
<name>A0A7G2C913_9TRYP</name>
<dbReference type="PANTHER" id="PTHR47969">
    <property type="entry name" value="CHROMOSOME-ASSOCIATED KINESIN KIF4A-RELATED"/>
    <property type="match status" value="1"/>
</dbReference>
<feature type="binding site" evidence="6">
    <location>
        <begin position="98"/>
        <end position="105"/>
    </location>
    <ligand>
        <name>ATP</name>
        <dbReference type="ChEBI" id="CHEBI:30616"/>
    </ligand>
</feature>
<dbReference type="Pfam" id="PF00225">
    <property type="entry name" value="Kinesin"/>
    <property type="match status" value="2"/>
</dbReference>
<dbReference type="GO" id="GO:0007018">
    <property type="term" value="P:microtubule-based movement"/>
    <property type="evidence" value="ECO:0007669"/>
    <property type="project" value="InterPro"/>
</dbReference>
<keyword evidence="3 6" id="KW-0547">Nucleotide-binding</keyword>
<dbReference type="InterPro" id="IPR036961">
    <property type="entry name" value="Kinesin_motor_dom_sf"/>
</dbReference>
<dbReference type="Proteomes" id="UP000515908">
    <property type="component" value="Chromosome 04"/>
</dbReference>
<dbReference type="SUPFAM" id="SSF52540">
    <property type="entry name" value="P-loop containing nucleoside triphosphate hydrolases"/>
    <property type="match status" value="1"/>
</dbReference>
<evidence type="ECO:0000259" key="8">
    <source>
        <dbReference type="PROSITE" id="PS50067"/>
    </source>
</evidence>
<evidence type="ECO:0000256" key="3">
    <source>
        <dbReference type="ARBA" id="ARBA00022741"/>
    </source>
</evidence>
<evidence type="ECO:0000256" key="5">
    <source>
        <dbReference type="ARBA" id="ARBA00023054"/>
    </source>
</evidence>
<evidence type="ECO:0000256" key="2">
    <source>
        <dbReference type="ARBA" id="ARBA00022490"/>
    </source>
</evidence>
<reference evidence="9 10" key="1">
    <citation type="submission" date="2020-08" db="EMBL/GenBank/DDBJ databases">
        <authorList>
            <person name="Newling K."/>
            <person name="Davey J."/>
            <person name="Forrester S."/>
        </authorList>
    </citation>
    <scope>NUCLEOTIDE SEQUENCE [LARGE SCALE GENOMIC DNA]</scope>
    <source>
        <strain evidence="10">Crithidia deanei Carvalho (ATCC PRA-265)</strain>
    </source>
</reference>
<dbReference type="GO" id="GO:0051231">
    <property type="term" value="P:spindle elongation"/>
    <property type="evidence" value="ECO:0007669"/>
    <property type="project" value="TreeGrafter"/>
</dbReference>
<dbReference type="InterPro" id="IPR001752">
    <property type="entry name" value="Kinesin_motor_dom"/>
</dbReference>
<keyword evidence="6" id="KW-0505">Motor protein</keyword>
<dbReference type="GO" id="GO:0003777">
    <property type="term" value="F:microtubule motor activity"/>
    <property type="evidence" value="ECO:0007669"/>
    <property type="project" value="InterPro"/>
</dbReference>
<evidence type="ECO:0000256" key="1">
    <source>
        <dbReference type="ARBA" id="ARBA00004496"/>
    </source>
</evidence>
<keyword evidence="5" id="KW-0175">Coiled coil</keyword>